<dbReference type="PANTHER" id="PTHR46190:SF1">
    <property type="entry name" value="SI:CH211-201H21.5"/>
    <property type="match status" value="1"/>
</dbReference>
<dbReference type="Gene3D" id="3.90.245.10">
    <property type="entry name" value="Ribonucleoside hydrolase-like"/>
    <property type="match status" value="1"/>
</dbReference>
<evidence type="ECO:0000256" key="1">
    <source>
        <dbReference type="ARBA" id="ARBA00009176"/>
    </source>
</evidence>
<feature type="domain" description="Inosine/uridine-preferring nucleoside hydrolase" evidence="2">
    <location>
        <begin position="4"/>
        <end position="211"/>
    </location>
</feature>
<proteinExistence type="inferred from homology"/>
<dbReference type="Ensembl" id="ENSLBET00000010872.1">
    <property type="protein sequence ID" value="ENSLBEP00000010310.1"/>
    <property type="gene ID" value="ENSLBEG00000007980.1"/>
</dbReference>
<sequence length="350" mass="38727">MKKLILDVDTGVDDAMAIMMALAAPNVEILGITCCHGNTPLQNVLKNTLRVLKVCGRLDIPVYRGCAEPVLAIKRNAGDFHGKDGLGDAPDPDAPGLDLLNKRNAVKAMIEIVKENPGEVSIVATAPLTNLAVAAQLDSSFPKKVKSLYIMGGNTDSRGNTTICGEFNFVADPEAAFIVLDRFTCPTYIAAWEFSCRNSLSWVCMMYWMHLRASIHMLLKFKKRRLPHLLSIFAFSSLSLSVTNGSPRTRTRLASCRRFTLTPGRYDQCSGLSDMRAVIRSTGVAVMEAVKRSGSDRSDCTRPKKPLHVSNKLHEQKRAQTRINIGDAFEKWREVRTQKGLQTHAELDKH</sequence>
<evidence type="ECO:0000259" key="2">
    <source>
        <dbReference type="Pfam" id="PF01156"/>
    </source>
</evidence>
<reference evidence="3" key="1">
    <citation type="submission" date="2025-08" db="UniProtKB">
        <authorList>
            <consortium name="Ensembl"/>
        </authorList>
    </citation>
    <scope>IDENTIFICATION</scope>
</reference>
<dbReference type="GO" id="GO:0016799">
    <property type="term" value="F:hydrolase activity, hydrolyzing N-glycosyl compounds"/>
    <property type="evidence" value="ECO:0007669"/>
    <property type="project" value="InterPro"/>
</dbReference>
<dbReference type="PANTHER" id="PTHR46190">
    <property type="entry name" value="SI:CH211-201H21.5-RELATED"/>
    <property type="match status" value="1"/>
</dbReference>
<dbReference type="InterPro" id="IPR052775">
    <property type="entry name" value="IUN_hydrolase"/>
</dbReference>
<evidence type="ECO:0000313" key="3">
    <source>
        <dbReference type="Ensembl" id="ENSLBEP00000010310.1"/>
    </source>
</evidence>
<name>A0A3Q3LND8_9LABR</name>
<dbReference type="GeneTree" id="ENSGT00940000164275"/>
<reference evidence="3" key="2">
    <citation type="submission" date="2025-09" db="UniProtKB">
        <authorList>
            <consortium name="Ensembl"/>
        </authorList>
    </citation>
    <scope>IDENTIFICATION</scope>
</reference>
<organism evidence="3 4">
    <name type="scientific">Labrus bergylta</name>
    <name type="common">ballan wrasse</name>
    <dbReference type="NCBI Taxonomy" id="56723"/>
    <lineage>
        <taxon>Eukaryota</taxon>
        <taxon>Metazoa</taxon>
        <taxon>Chordata</taxon>
        <taxon>Craniata</taxon>
        <taxon>Vertebrata</taxon>
        <taxon>Euteleostomi</taxon>
        <taxon>Actinopterygii</taxon>
        <taxon>Neopterygii</taxon>
        <taxon>Teleostei</taxon>
        <taxon>Neoteleostei</taxon>
        <taxon>Acanthomorphata</taxon>
        <taxon>Eupercaria</taxon>
        <taxon>Labriformes</taxon>
        <taxon>Labridae</taxon>
        <taxon>Labrus</taxon>
    </lineage>
</organism>
<comment type="similarity">
    <text evidence="1">Belongs to the IUNH family.</text>
</comment>
<dbReference type="STRING" id="56723.ENSLBEP00000010310"/>
<dbReference type="Pfam" id="PF01156">
    <property type="entry name" value="IU_nuc_hydro"/>
    <property type="match status" value="1"/>
</dbReference>
<dbReference type="InterPro" id="IPR001910">
    <property type="entry name" value="Inosine/uridine_hydrolase_dom"/>
</dbReference>
<keyword evidence="4" id="KW-1185">Reference proteome</keyword>
<evidence type="ECO:0000313" key="4">
    <source>
        <dbReference type="Proteomes" id="UP000261660"/>
    </source>
</evidence>
<dbReference type="SUPFAM" id="SSF53590">
    <property type="entry name" value="Nucleoside hydrolase"/>
    <property type="match status" value="1"/>
</dbReference>
<dbReference type="InParanoid" id="A0A3Q3LND8"/>
<dbReference type="InterPro" id="IPR036452">
    <property type="entry name" value="Ribo_hydro-like"/>
</dbReference>
<dbReference type="AlphaFoldDB" id="A0A3Q3LND8"/>
<accession>A0A3Q3LND8</accession>
<protein>
    <submittedName>
        <fullName evidence="3">Inosine-uridine preferring nucleoside hydrolase-like</fullName>
    </submittedName>
</protein>
<dbReference type="Proteomes" id="UP000261660">
    <property type="component" value="Unplaced"/>
</dbReference>